<gene>
    <name evidence="4" type="ORF">SAMN04488053_11653</name>
</gene>
<dbReference type="Gene3D" id="1.20.120.1760">
    <property type="match status" value="1"/>
</dbReference>
<organism evidence="4 5">
    <name type="scientific">Alkalicoccus daliensis</name>
    <dbReference type="NCBI Taxonomy" id="745820"/>
    <lineage>
        <taxon>Bacteria</taxon>
        <taxon>Bacillati</taxon>
        <taxon>Bacillota</taxon>
        <taxon>Bacilli</taxon>
        <taxon>Bacillales</taxon>
        <taxon>Bacillaceae</taxon>
        <taxon>Alkalicoccus</taxon>
    </lineage>
</organism>
<reference evidence="5" key="1">
    <citation type="submission" date="2016-10" db="EMBL/GenBank/DDBJ databases">
        <authorList>
            <person name="Varghese N."/>
            <person name="Submissions S."/>
        </authorList>
    </citation>
    <scope>NUCLEOTIDE SEQUENCE [LARGE SCALE GENOMIC DNA]</scope>
    <source>
        <strain evidence="5">CGMCC 1.10369</strain>
    </source>
</reference>
<evidence type="ECO:0000313" key="5">
    <source>
        <dbReference type="Proteomes" id="UP000198778"/>
    </source>
</evidence>
<dbReference type="InterPro" id="IPR048254">
    <property type="entry name" value="CDP_ALCOHOL_P_TRANSF_CS"/>
</dbReference>
<name>A0A1H0K8C4_9BACI</name>
<dbReference type="Pfam" id="PF01066">
    <property type="entry name" value="CDP-OH_P_transf"/>
    <property type="match status" value="1"/>
</dbReference>
<sequence length="204" mass="22689">MQFNKREVLLMIDTKARHTVQPLLNKSADAALKIGLTANQVTIIGFLVGISAGGAVYLGYSWLALALLWFSGYLDAVDGTMARKTTSTKFGTVLDVSFDRLVEAGIIVGLAFRFPDLMWVMLLLVVSILYTVTIFLTVGAVADENSEKSFYYQPAIAERTEGFILLSLMIIFVNYLLFFTLLFLAVELIAAMQRLYHAKKILDK</sequence>
<keyword evidence="3" id="KW-0812">Transmembrane</keyword>
<dbReference type="InterPro" id="IPR043130">
    <property type="entry name" value="CDP-OH_PTrfase_TM_dom"/>
</dbReference>
<feature type="transmembrane region" description="Helical" evidence="3">
    <location>
        <begin position="119"/>
        <end position="142"/>
    </location>
</feature>
<evidence type="ECO:0000313" key="4">
    <source>
        <dbReference type="EMBL" id="SDO52134.1"/>
    </source>
</evidence>
<dbReference type="Proteomes" id="UP000198778">
    <property type="component" value="Unassembled WGS sequence"/>
</dbReference>
<proteinExistence type="inferred from homology"/>
<comment type="similarity">
    <text evidence="2">Belongs to the CDP-alcohol phosphatidyltransferase class-I family.</text>
</comment>
<feature type="transmembrane region" description="Helical" evidence="3">
    <location>
        <begin position="162"/>
        <end position="190"/>
    </location>
</feature>
<evidence type="ECO:0000256" key="1">
    <source>
        <dbReference type="ARBA" id="ARBA00022679"/>
    </source>
</evidence>
<dbReference type="InterPro" id="IPR000462">
    <property type="entry name" value="CDP-OH_P_trans"/>
</dbReference>
<keyword evidence="5" id="KW-1185">Reference proteome</keyword>
<feature type="transmembrane region" description="Helical" evidence="3">
    <location>
        <begin position="43"/>
        <end position="70"/>
    </location>
</feature>
<keyword evidence="3" id="KW-0472">Membrane</keyword>
<dbReference type="PROSITE" id="PS00379">
    <property type="entry name" value="CDP_ALCOHOL_P_TRANSF"/>
    <property type="match status" value="1"/>
</dbReference>
<evidence type="ECO:0000256" key="3">
    <source>
        <dbReference type="SAM" id="Phobius"/>
    </source>
</evidence>
<dbReference type="GO" id="GO:0008654">
    <property type="term" value="P:phospholipid biosynthetic process"/>
    <property type="evidence" value="ECO:0007669"/>
    <property type="project" value="InterPro"/>
</dbReference>
<keyword evidence="1 2" id="KW-0808">Transferase</keyword>
<dbReference type="GO" id="GO:0016020">
    <property type="term" value="C:membrane"/>
    <property type="evidence" value="ECO:0007669"/>
    <property type="project" value="InterPro"/>
</dbReference>
<keyword evidence="3" id="KW-1133">Transmembrane helix</keyword>
<dbReference type="GO" id="GO:0016780">
    <property type="term" value="F:phosphotransferase activity, for other substituted phosphate groups"/>
    <property type="evidence" value="ECO:0007669"/>
    <property type="project" value="InterPro"/>
</dbReference>
<dbReference type="STRING" id="745820.SAMN04488053_11653"/>
<evidence type="ECO:0000256" key="2">
    <source>
        <dbReference type="RuleBase" id="RU003750"/>
    </source>
</evidence>
<accession>A0A1H0K8C4</accession>
<dbReference type="EMBL" id="FNIL01000016">
    <property type="protein sequence ID" value="SDO52134.1"/>
    <property type="molecule type" value="Genomic_DNA"/>
</dbReference>
<dbReference type="AlphaFoldDB" id="A0A1H0K8C4"/>
<protein>
    <submittedName>
        <fullName evidence="4">Phosphatidylglycerophosphate synthase</fullName>
    </submittedName>
</protein>